<evidence type="ECO:0000313" key="2">
    <source>
        <dbReference type="Proteomes" id="UP000233440"/>
    </source>
</evidence>
<protein>
    <submittedName>
        <fullName evidence="1">DUF2922 domain-containing protein</fullName>
    </submittedName>
</protein>
<dbReference type="RefSeq" id="WP_101355509.1">
    <property type="nucleotide sequence ID" value="NZ_PIQO01000015.1"/>
</dbReference>
<keyword evidence="2" id="KW-1185">Reference proteome</keyword>
<gene>
    <name evidence="1" type="ORF">CWO92_17565</name>
</gene>
<name>A0A2N3LGR6_9BACI</name>
<reference evidence="1 2" key="1">
    <citation type="submission" date="2017-11" db="EMBL/GenBank/DDBJ databases">
        <title>Bacillus camelliae sp. nov., isolated from pu'er tea.</title>
        <authorList>
            <person name="Niu L."/>
        </authorList>
    </citation>
    <scope>NUCLEOTIDE SEQUENCE [LARGE SCALE GENOMIC DNA]</scope>
    <source>
        <strain evidence="1 2">7578-1</strain>
    </source>
</reference>
<dbReference type="OrthoDB" id="2454247at2"/>
<dbReference type="Pfam" id="PF11148">
    <property type="entry name" value="DUF2922"/>
    <property type="match status" value="1"/>
</dbReference>
<dbReference type="AlphaFoldDB" id="A0A2N3LGR6"/>
<sequence>MKTLELQFVTANNKTATISIDDPIEPVDVAKVKSAMEQIIASNIFHNASGYAYTEMKGARLVDHNVTEYTIE</sequence>
<comment type="caution">
    <text evidence="1">The sequence shown here is derived from an EMBL/GenBank/DDBJ whole genome shotgun (WGS) entry which is preliminary data.</text>
</comment>
<evidence type="ECO:0000313" key="1">
    <source>
        <dbReference type="EMBL" id="PKR83811.1"/>
    </source>
</evidence>
<accession>A0A2N3LGR6</accession>
<organism evidence="1 2">
    <name type="scientific">Heyndrickxia camelliae</name>
    <dbReference type="NCBI Taxonomy" id="1707093"/>
    <lineage>
        <taxon>Bacteria</taxon>
        <taxon>Bacillati</taxon>
        <taxon>Bacillota</taxon>
        <taxon>Bacilli</taxon>
        <taxon>Bacillales</taxon>
        <taxon>Bacillaceae</taxon>
        <taxon>Heyndrickxia</taxon>
    </lineage>
</organism>
<proteinExistence type="predicted"/>
<dbReference type="Proteomes" id="UP000233440">
    <property type="component" value="Unassembled WGS sequence"/>
</dbReference>
<dbReference type="InterPro" id="IPR021321">
    <property type="entry name" value="DUF2922"/>
</dbReference>
<dbReference type="EMBL" id="PIQO01000015">
    <property type="protein sequence ID" value="PKR83811.1"/>
    <property type="molecule type" value="Genomic_DNA"/>
</dbReference>